<evidence type="ECO:0000313" key="4">
    <source>
        <dbReference type="Proteomes" id="UP000292307"/>
    </source>
</evidence>
<keyword evidence="1" id="KW-0732">Signal</keyword>
<organism evidence="3 4">
    <name type="scientific">Pseudoduganella albidiflava</name>
    <dbReference type="NCBI Taxonomy" id="321983"/>
    <lineage>
        <taxon>Bacteria</taxon>
        <taxon>Pseudomonadati</taxon>
        <taxon>Pseudomonadota</taxon>
        <taxon>Betaproteobacteria</taxon>
        <taxon>Burkholderiales</taxon>
        <taxon>Oxalobacteraceae</taxon>
        <taxon>Telluria group</taxon>
        <taxon>Pseudoduganella</taxon>
    </lineage>
</organism>
<sequence>MRKRNHSTIGGTMLKLILSAGLLAASAVTAQAAETEYAFQWTGFAELSPMDELIAWYPNITYSGTFRGEDIDHDSVIRLDEISSLRMTDYHPDFVVGCPAAGPSVVGPSDCMLTSFTYELGGDLAFSAAYQISDRGDSYHWFGFSPPYGMSWEPAHHGDGYEYRITDDTIFQIAAVPEPASWIMLLSGLGLVVATIRKHGRSQGR</sequence>
<feature type="domain" description="Ice-binding protein C-terminal" evidence="2">
    <location>
        <begin position="175"/>
        <end position="197"/>
    </location>
</feature>
<dbReference type="Pfam" id="PF07589">
    <property type="entry name" value="PEP-CTERM"/>
    <property type="match status" value="1"/>
</dbReference>
<gene>
    <name evidence="3" type="ORF">EYF70_14655</name>
</gene>
<dbReference type="Proteomes" id="UP000292307">
    <property type="component" value="Chromosome"/>
</dbReference>
<name>A0ABX5RVW6_9BURK</name>
<feature type="chain" id="PRO_5046601458" evidence="1">
    <location>
        <begin position="33"/>
        <end position="205"/>
    </location>
</feature>
<evidence type="ECO:0000313" key="3">
    <source>
        <dbReference type="EMBL" id="QBI01955.1"/>
    </source>
</evidence>
<keyword evidence="4" id="KW-1185">Reference proteome</keyword>
<dbReference type="EMBL" id="CP036401">
    <property type="protein sequence ID" value="QBI01955.1"/>
    <property type="molecule type" value="Genomic_DNA"/>
</dbReference>
<protein>
    <submittedName>
        <fullName evidence="3">PEP-CTERM sorting domain-containing protein</fullName>
    </submittedName>
</protein>
<feature type="signal peptide" evidence="1">
    <location>
        <begin position="1"/>
        <end position="32"/>
    </location>
</feature>
<dbReference type="NCBIfam" id="TIGR02595">
    <property type="entry name" value="PEP_CTERM"/>
    <property type="match status" value="1"/>
</dbReference>
<reference evidence="3 4" key="1">
    <citation type="submission" date="2019-02" db="EMBL/GenBank/DDBJ databases">
        <title>Draft Genome Sequences of Six Type Strains of the Genus Massilia.</title>
        <authorList>
            <person name="Miess H."/>
            <person name="Frediansyhah A."/>
            <person name="Gross H."/>
        </authorList>
    </citation>
    <scope>NUCLEOTIDE SEQUENCE [LARGE SCALE GENOMIC DNA]</scope>
    <source>
        <strain evidence="3 4">DSM 17472</strain>
    </source>
</reference>
<evidence type="ECO:0000256" key="1">
    <source>
        <dbReference type="SAM" id="SignalP"/>
    </source>
</evidence>
<accession>A0ABX5RVW6</accession>
<proteinExistence type="predicted"/>
<dbReference type="InterPro" id="IPR013424">
    <property type="entry name" value="Ice-binding_C"/>
</dbReference>
<evidence type="ECO:0000259" key="2">
    <source>
        <dbReference type="Pfam" id="PF07589"/>
    </source>
</evidence>